<gene>
    <name evidence="4" type="ORF">TRAPUB_14058</name>
</gene>
<dbReference type="Pfam" id="PF22936">
    <property type="entry name" value="Pol_BBD"/>
    <property type="match status" value="1"/>
</dbReference>
<dbReference type="SUPFAM" id="SSF53098">
    <property type="entry name" value="Ribonuclease H-like"/>
    <property type="match status" value="1"/>
</dbReference>
<dbReference type="PANTHER" id="PTHR11439:SF483">
    <property type="entry name" value="PEPTIDE SYNTHASE GLIP-LIKE, PUTATIVE (AFU_ORTHOLOGUE AFUA_3G12920)-RELATED"/>
    <property type="match status" value="1"/>
</dbReference>
<dbReference type="OMA" id="HITIMAG"/>
<dbReference type="EMBL" id="MNAD01000910">
    <property type="protein sequence ID" value="OJT09466.1"/>
    <property type="molecule type" value="Genomic_DNA"/>
</dbReference>
<dbReference type="PROSITE" id="PS50994">
    <property type="entry name" value="INTEGRASE"/>
    <property type="match status" value="1"/>
</dbReference>
<keyword evidence="1" id="KW-0694">RNA-binding</keyword>
<dbReference type="CDD" id="cd09272">
    <property type="entry name" value="RNase_HI_RT_Ty1"/>
    <property type="match status" value="1"/>
</dbReference>
<dbReference type="Gene3D" id="3.30.420.10">
    <property type="entry name" value="Ribonuclease H-like superfamily/Ribonuclease H"/>
    <property type="match status" value="1"/>
</dbReference>
<dbReference type="InterPro" id="IPR013103">
    <property type="entry name" value="RVT_2"/>
</dbReference>
<accession>A0A1M2VPI4</accession>
<feature type="non-terminal residue" evidence="4">
    <location>
        <position position="1"/>
    </location>
</feature>
<protein>
    <submittedName>
        <fullName evidence="4">Retrovirus-related Pol polyprotein from transposon TNT 1-94</fullName>
    </submittedName>
</protein>
<proteinExistence type="predicted"/>
<dbReference type="GO" id="GO:0015074">
    <property type="term" value="P:DNA integration"/>
    <property type="evidence" value="ECO:0007669"/>
    <property type="project" value="InterPro"/>
</dbReference>
<dbReference type="Pfam" id="PF25597">
    <property type="entry name" value="SH3_retrovirus"/>
    <property type="match status" value="1"/>
</dbReference>
<dbReference type="Pfam" id="PF00665">
    <property type="entry name" value="rve"/>
    <property type="match status" value="1"/>
</dbReference>
<keyword evidence="5" id="KW-1185">Reference proteome</keyword>
<evidence type="ECO:0000313" key="4">
    <source>
        <dbReference type="EMBL" id="OJT09466.1"/>
    </source>
</evidence>
<feature type="compositionally biased region" description="Polar residues" evidence="2">
    <location>
        <begin position="656"/>
        <end position="665"/>
    </location>
</feature>
<reference evidence="4 5" key="1">
    <citation type="submission" date="2016-10" db="EMBL/GenBank/DDBJ databases">
        <title>Genome sequence of the basidiomycete white-rot fungus Trametes pubescens.</title>
        <authorList>
            <person name="Makela M.R."/>
            <person name="Granchi Z."/>
            <person name="Peng M."/>
            <person name="De Vries R.P."/>
            <person name="Grigoriev I."/>
            <person name="Riley R."/>
            <person name="Hilden K."/>
        </authorList>
    </citation>
    <scope>NUCLEOTIDE SEQUENCE [LARGE SCALE GENOMIC DNA]</scope>
    <source>
        <strain evidence="4 5">FBCC735</strain>
    </source>
</reference>
<dbReference type="InterPro" id="IPR054722">
    <property type="entry name" value="PolX-like_BBD"/>
</dbReference>
<dbReference type="Pfam" id="PF14223">
    <property type="entry name" value="Retrotran_gag_2"/>
    <property type="match status" value="1"/>
</dbReference>
<comment type="caution">
    <text evidence="4">The sequence shown here is derived from an EMBL/GenBank/DDBJ whole genome shotgun (WGS) entry which is preliminary data.</text>
</comment>
<feature type="region of interest" description="Disordered" evidence="2">
    <location>
        <begin position="648"/>
        <end position="672"/>
    </location>
</feature>
<dbReference type="STRING" id="154538.A0A1M2VPI4"/>
<dbReference type="Pfam" id="PF13976">
    <property type="entry name" value="gag_pre-integrs"/>
    <property type="match status" value="1"/>
</dbReference>
<evidence type="ECO:0000313" key="5">
    <source>
        <dbReference type="Proteomes" id="UP000184267"/>
    </source>
</evidence>
<dbReference type="OrthoDB" id="2754604at2759"/>
<dbReference type="InterPro" id="IPR012337">
    <property type="entry name" value="RNaseH-like_sf"/>
</dbReference>
<evidence type="ECO:0000256" key="2">
    <source>
        <dbReference type="SAM" id="MobiDB-lite"/>
    </source>
</evidence>
<feature type="compositionally biased region" description="Acidic residues" evidence="2">
    <location>
        <begin position="780"/>
        <end position="801"/>
    </location>
</feature>
<dbReference type="InterPro" id="IPR025724">
    <property type="entry name" value="GAG-pre-integrase_dom"/>
</dbReference>
<feature type="compositionally biased region" description="Basic and acidic residues" evidence="2">
    <location>
        <begin position="802"/>
        <end position="853"/>
    </location>
</feature>
<dbReference type="InterPro" id="IPR036397">
    <property type="entry name" value="RNaseH_sf"/>
</dbReference>
<dbReference type="PANTHER" id="PTHR11439">
    <property type="entry name" value="GAG-POL-RELATED RETROTRANSPOSON"/>
    <property type="match status" value="1"/>
</dbReference>
<name>A0A1M2VPI4_TRAPU</name>
<dbReference type="GO" id="GO:0003723">
    <property type="term" value="F:RNA binding"/>
    <property type="evidence" value="ECO:0007669"/>
    <property type="project" value="UniProtKB-KW"/>
</dbReference>
<dbReference type="Proteomes" id="UP000184267">
    <property type="component" value="Unassembled WGS sequence"/>
</dbReference>
<dbReference type="GO" id="GO:0005634">
    <property type="term" value="C:nucleus"/>
    <property type="evidence" value="ECO:0007669"/>
    <property type="project" value="UniProtKB-ARBA"/>
</dbReference>
<organism evidence="4 5">
    <name type="scientific">Trametes pubescens</name>
    <name type="common">White-rot fungus</name>
    <dbReference type="NCBI Taxonomy" id="154538"/>
    <lineage>
        <taxon>Eukaryota</taxon>
        <taxon>Fungi</taxon>
        <taxon>Dikarya</taxon>
        <taxon>Basidiomycota</taxon>
        <taxon>Agaricomycotina</taxon>
        <taxon>Agaricomycetes</taxon>
        <taxon>Polyporales</taxon>
        <taxon>Polyporaceae</taxon>
        <taxon>Trametes</taxon>
    </lineage>
</organism>
<dbReference type="InterPro" id="IPR001584">
    <property type="entry name" value="Integrase_cat-core"/>
</dbReference>
<sequence>KCTWSDWKWKIETICDTRDVLGHLDGTTPIPVWTPQIVAAPAAQRTTPADPDTEQTPVPPTMITVTEPTDEFLASVKAWTTDDKWVKMLLTWNICIKSRAGIVQIGKTAAEVWHQLAARFEASSALDRINLVRKLEATKFAVGSDINEHVGRMCQLWQEATEAGASVPASDFSVHLVNSMPVAFEPIFAHLLGNTNFEYVMSQMKALYMNSVLRAGIATNIGPGATSMSNTGQSNTFVARSSVTCEWCGWTGHTRDRCYCPGGGLAGKQPSTWKSDPRPKRGSACDLAIQAKLATLTIVAPTPTASVATVVSPPADDGPSVFDGWADPQRVNAFVVTTEDEQHGELRPILDPTVPVKAYADSGASHHYFVDRRHFSNYRTVTPMHGNAAKKGATFQIIGVGDINAVMVIDNRESLITLKEVLHAPDLAANLISVARIDRGGCNVQIRDGSMAVYPNSDLANPCLTGNRTTGDLYEVVFKRIIIDRNDQPSACLTSTKADLATWHRRLGHPREQTIRNMVRGGAVKGLEIIGKPPAGKCTDCIRGKQTRASFYPATVETEVGERVYIDVMFFNVQSLGGGDMLFTYDDGATSFLVGYVCCTKTQEEAVETLETYHRWMERQTGKELKILRTDNGGEFINKTWEAYTRKTGLHHEPTTPKNPEQNGLSERGHRTIGERTRTMLADSRLPEYLWAWVKIPDDTHKKLDPKSRRGFMVGYTEDASYRIWVPQEGGPMGRVIRSRDVVFEEGPSHRTLTPAGDMDLDGFELPGNSFVKPDREPDSDNEDEEDEPKAEAPEEKEEEAEEKRPERELGQGEREWAMDDPVEEVRRSTREAKPSRAMEESREYQERERKAQQDNQPWAKTAEVAVDARYVAMLTATDLEDMSTDEVPDNLEGGTTPQTLREALKTPEIWKPAMQKEMGGLMGIEAWKLVPRRPEMNVVGCKWAYARKFDAVGRWKPKARLVAKGFHQIPGIDYFESHASVVRFESLRIICALATYRGMEMGQDDIEKAYLNTVPQNTVYMQQPPGYVDEEHPDWVCQLQRSLYGLMHSGNDWWKDLDATYGDLGFERSRADECVRARFDQDGLAITATYTDDITSCADSKPGLTQVRTDIAARYKISGGGEFKYMLGVAVERDMARGTMRLTQRAYAERVLERFRMHDCNPVGTPLEPGLKLPKDGGAPTTAEEKEMEATPYHEGLGALMYLAVATRLDLAHTVQYLSRFMVNPGYSHWKALKRAFRYLKGTLDHGITFYDSSHPGSALQPVIYSDSSYADCIETARSTHGHITIMAGGPVTWSSRRQDVVTLSSTEAEYIAAVHAGQTAMWIAKFLDKIYLPAANPIVIRIDSSGAESLARRLANFTRVRHLRVREFWLRDVVRDGGLVIERVPGTANPADMLTKALGPTILKGYVERLGLAPRL</sequence>
<feature type="domain" description="Integrase catalytic" evidence="3">
    <location>
        <begin position="549"/>
        <end position="681"/>
    </location>
</feature>
<feature type="region of interest" description="Disordered" evidence="2">
    <location>
        <begin position="748"/>
        <end position="860"/>
    </location>
</feature>
<dbReference type="InterPro" id="IPR057670">
    <property type="entry name" value="SH3_retrovirus"/>
</dbReference>
<evidence type="ECO:0000259" key="3">
    <source>
        <dbReference type="PROSITE" id="PS50994"/>
    </source>
</evidence>
<feature type="region of interest" description="Disordered" evidence="2">
    <location>
        <begin position="42"/>
        <end position="61"/>
    </location>
</feature>
<dbReference type="Pfam" id="PF07727">
    <property type="entry name" value="RVT_2"/>
    <property type="match status" value="1"/>
</dbReference>
<evidence type="ECO:0000256" key="1">
    <source>
        <dbReference type="ARBA" id="ARBA00022884"/>
    </source>
</evidence>